<dbReference type="RefSeq" id="XP_035674530.1">
    <property type="nucleotide sequence ID" value="XM_035818637.1"/>
</dbReference>
<accession>A0A9J7L236</accession>
<evidence type="ECO:0000256" key="14">
    <source>
        <dbReference type="ARBA" id="ARBA00022927"/>
    </source>
</evidence>
<dbReference type="Gene3D" id="1.10.1450.10">
    <property type="entry name" value="Tetraspanin"/>
    <property type="match status" value="1"/>
</dbReference>
<feature type="transmembrane region" description="Helical" evidence="23">
    <location>
        <begin position="92"/>
        <end position="116"/>
    </location>
</feature>
<dbReference type="OMA" id="CDDLYTI"/>
<evidence type="ECO:0000313" key="28">
    <source>
        <dbReference type="RefSeq" id="XP_035674531.1"/>
    </source>
</evidence>
<evidence type="ECO:0000256" key="21">
    <source>
        <dbReference type="ARBA" id="ARBA00043922"/>
    </source>
</evidence>
<keyword evidence="19" id="KW-0458">Lysosome</keyword>
<dbReference type="GO" id="GO:0030154">
    <property type="term" value="P:cell differentiation"/>
    <property type="evidence" value="ECO:0007669"/>
    <property type="project" value="UniProtKB-ARBA"/>
</dbReference>
<evidence type="ECO:0000256" key="8">
    <source>
        <dbReference type="ARBA" id="ARBA00006840"/>
    </source>
</evidence>
<dbReference type="Proteomes" id="UP000001554">
    <property type="component" value="Chromosome 4"/>
</dbReference>
<keyword evidence="20" id="KW-0449">Lipoprotein</keyword>
<reference evidence="24" key="1">
    <citation type="journal article" date="2020" name="Nat. Ecol. Evol.">
        <title>Deeply conserved synteny resolves early events in vertebrate evolution.</title>
        <authorList>
            <person name="Simakov O."/>
            <person name="Marletaz F."/>
            <person name="Yue J.X."/>
            <person name="O'Connell B."/>
            <person name="Jenkins J."/>
            <person name="Brandt A."/>
            <person name="Calef R."/>
            <person name="Tung C.H."/>
            <person name="Huang T.K."/>
            <person name="Schmutz J."/>
            <person name="Satoh N."/>
            <person name="Yu J.K."/>
            <person name="Putnam N.H."/>
            <person name="Green R.E."/>
            <person name="Rokhsar D.S."/>
        </authorList>
    </citation>
    <scope>NUCLEOTIDE SEQUENCE [LARGE SCALE GENOMIC DNA]</scope>
    <source>
        <strain evidence="24">S238N-H82</strain>
    </source>
</reference>
<evidence type="ECO:0000256" key="13">
    <source>
        <dbReference type="ARBA" id="ARBA00022753"/>
    </source>
</evidence>
<feature type="transmembrane region" description="Helical" evidence="23">
    <location>
        <begin position="221"/>
        <end position="250"/>
    </location>
</feature>
<evidence type="ECO:0000256" key="19">
    <source>
        <dbReference type="ARBA" id="ARBA00023228"/>
    </source>
</evidence>
<keyword evidence="15 23" id="KW-1133">Transmembrane helix</keyword>
<keyword evidence="11" id="KW-0964">Secreted</keyword>
<dbReference type="RefSeq" id="XP_035674527.1">
    <property type="nucleotide sequence ID" value="XM_035818634.1"/>
</dbReference>
<evidence type="ECO:0000313" key="26">
    <source>
        <dbReference type="RefSeq" id="XP_035674528.1"/>
    </source>
</evidence>
<evidence type="ECO:0000256" key="4">
    <source>
        <dbReference type="ARBA" id="ARBA00004241"/>
    </source>
</evidence>
<evidence type="ECO:0000256" key="17">
    <source>
        <dbReference type="ARBA" id="ARBA00023139"/>
    </source>
</evidence>
<dbReference type="Pfam" id="PF00335">
    <property type="entry name" value="Tetraspanin"/>
    <property type="match status" value="1"/>
</dbReference>
<evidence type="ECO:0000256" key="7">
    <source>
        <dbReference type="ARBA" id="ARBA00004651"/>
    </source>
</evidence>
<keyword evidence="9" id="KW-0813">Transport</keyword>
<keyword evidence="18" id="KW-0325">Glycoprotein</keyword>
<keyword evidence="13" id="KW-0967">Endosome</keyword>
<keyword evidence="14" id="KW-0653">Protein transport</keyword>
<name>A0A9J7L236_BRAFL</name>
<evidence type="ECO:0000256" key="22">
    <source>
        <dbReference type="ARBA" id="ARBA00046382"/>
    </source>
</evidence>
<evidence type="ECO:0000256" key="11">
    <source>
        <dbReference type="ARBA" id="ARBA00022525"/>
    </source>
</evidence>
<sequence length="263" mass="29298">MAEYKSAKEKKSNTLGCLKVLLLIFNFLFWCSGAAVLWLGIWILQTKTKYVALLNSATYPACAWILIVAGVIICIIGFVGCCGAIRENKTCLIVYFVFLLIIFLLEIIAGILAYVYQDQWLRGELKGGLNSTMIMQYMAKGSEGITRATDVLQQDFRCCGVLNWRDWKANSPYFKTGPAKNMTAPNSCCISPSDGCAARDHPSNIYHVGCLDAIESYIRTYLFIIGAVGISMACLMILGLFCTLCFYHLVDEYYVLSDKEGVH</sequence>
<keyword evidence="24" id="KW-1185">Reference proteome</keyword>
<dbReference type="GO" id="GO:0015031">
    <property type="term" value="P:protein transport"/>
    <property type="evidence" value="ECO:0007669"/>
    <property type="project" value="UniProtKB-KW"/>
</dbReference>
<dbReference type="PIRSF" id="PIRSF002419">
    <property type="entry name" value="Tetraspanin"/>
    <property type="match status" value="1"/>
</dbReference>
<evidence type="ECO:0000313" key="25">
    <source>
        <dbReference type="RefSeq" id="XP_035674527.1"/>
    </source>
</evidence>
<evidence type="ECO:0000313" key="27">
    <source>
        <dbReference type="RefSeq" id="XP_035674530.1"/>
    </source>
</evidence>
<proteinExistence type="inferred from homology"/>
<dbReference type="KEGG" id="bfo:118414543"/>
<reference evidence="25 26" key="2">
    <citation type="submission" date="2025-04" db="UniProtKB">
        <authorList>
            <consortium name="RefSeq"/>
        </authorList>
    </citation>
    <scope>IDENTIFICATION</scope>
    <source>
        <strain evidence="25 26">S238N-H82</strain>
        <tissue evidence="25 26">Testes</tissue>
    </source>
</reference>
<dbReference type="FunFam" id="1.10.1450.10:FF:000019">
    <property type="entry name" value="Tetraspanin"/>
    <property type="match status" value="1"/>
</dbReference>
<evidence type="ECO:0000256" key="15">
    <source>
        <dbReference type="ARBA" id="ARBA00022989"/>
    </source>
</evidence>
<dbReference type="PANTHER" id="PTHR19282">
    <property type="entry name" value="TETRASPANIN"/>
    <property type="match status" value="1"/>
</dbReference>
<dbReference type="PRINTS" id="PR00259">
    <property type="entry name" value="TMFOUR"/>
</dbReference>
<comment type="function">
    <text evidence="21">Functions as a cell surface receptor for TIMP1 and plays a role in the activation of cellular signaling cascades. Plays a role in the activation of ITGB1 and integrin signaling, leading to the activation of AKT, FAK/PTK2 and MAP kinases. Promotes cell survival, reorganization of the actin cytoskeleton, cell adhesion, spreading and migration, via its role in the activation of AKT and FAK/PTK2. Plays a role in VEGFA signaling via its role in regulating the internalization of KDR/VEGFR2. Plays a role in intracellular vesicular transport processes, and is required for normal trafficking of the PMEL luminal domain that is essential for the development and maturation of melanocytes. Plays a role in the adhesion of leukocytes onto endothelial cells via its role in the regulation of SELP trafficking. May play a role in mast cell degranulation in response to Ms4a2/FceRI stimulation, but not in mast cell degranulation in response to other stimuli.</text>
</comment>
<dbReference type="InterPro" id="IPR008952">
    <property type="entry name" value="Tetraspanin_EC2_sf"/>
</dbReference>
<evidence type="ECO:0000256" key="6">
    <source>
        <dbReference type="ARBA" id="ARBA00004613"/>
    </source>
</evidence>
<evidence type="ECO:0000256" key="9">
    <source>
        <dbReference type="ARBA" id="ARBA00022448"/>
    </source>
</evidence>
<dbReference type="RefSeq" id="XP_035674531.1">
    <property type="nucleotide sequence ID" value="XM_035818638.1"/>
</dbReference>
<comment type="subcellular location">
    <subcellularLocation>
        <location evidence="7">Cell membrane</location>
        <topology evidence="7">Multi-pass membrane protein</topology>
    </subcellularLocation>
    <subcellularLocation>
        <location evidence="4">Cell surface</location>
    </subcellularLocation>
    <subcellularLocation>
        <location evidence="5">Endosome</location>
        <location evidence="5">Multivesicular body</location>
    </subcellularLocation>
    <subcellularLocation>
        <location evidence="1">Late endosome membrane</location>
        <topology evidence="1">Multi-pass membrane protein</topology>
    </subcellularLocation>
    <subcellularLocation>
        <location evidence="2">Lysosome membrane</location>
        <topology evidence="2">Multi-pass membrane protein</topology>
    </subcellularLocation>
    <subcellularLocation>
        <location evidence="3">Melanosome</location>
    </subcellularLocation>
    <subcellularLocation>
        <location evidence="23">Membrane</location>
        <topology evidence="23">Multi-pass membrane protein</topology>
    </subcellularLocation>
    <subcellularLocation>
        <location evidence="6">Secreted</location>
    </subcellularLocation>
</comment>
<evidence type="ECO:0000256" key="16">
    <source>
        <dbReference type="ARBA" id="ARBA00023136"/>
    </source>
</evidence>
<dbReference type="PANTHER" id="PTHR19282:SF431">
    <property type="entry name" value="TETRASPANIN 26A, ISOFORM B-RELATED"/>
    <property type="match status" value="1"/>
</dbReference>
<evidence type="ECO:0000256" key="18">
    <source>
        <dbReference type="ARBA" id="ARBA00023180"/>
    </source>
</evidence>
<dbReference type="GO" id="GO:0005886">
    <property type="term" value="C:plasma membrane"/>
    <property type="evidence" value="ECO:0000318"/>
    <property type="project" value="GO_Central"/>
</dbReference>
<keyword evidence="12 23" id="KW-0812">Transmembrane</keyword>
<evidence type="ECO:0000256" key="10">
    <source>
        <dbReference type="ARBA" id="ARBA00022475"/>
    </source>
</evidence>
<evidence type="ECO:0000256" key="23">
    <source>
        <dbReference type="RuleBase" id="RU361218"/>
    </source>
</evidence>
<dbReference type="OrthoDB" id="438211at2759"/>
<dbReference type="GO" id="GO:0005576">
    <property type="term" value="C:extracellular region"/>
    <property type="evidence" value="ECO:0007669"/>
    <property type="project" value="UniProtKB-SubCell"/>
</dbReference>
<dbReference type="InterPro" id="IPR018499">
    <property type="entry name" value="Tetraspanin/Peripherin"/>
</dbReference>
<dbReference type="InterPro" id="IPR000301">
    <property type="entry name" value="Tetraspanin_animals"/>
</dbReference>
<protein>
    <recommendedName>
        <fullName evidence="23">Tetraspanin</fullName>
    </recommendedName>
</protein>
<keyword evidence="16 23" id="KW-0472">Membrane</keyword>
<evidence type="ECO:0000256" key="5">
    <source>
        <dbReference type="ARBA" id="ARBA00004559"/>
    </source>
</evidence>
<dbReference type="SUPFAM" id="SSF48652">
    <property type="entry name" value="Tetraspanin"/>
    <property type="match status" value="1"/>
</dbReference>
<keyword evidence="17" id="KW-0564">Palmitate</keyword>
<dbReference type="AlphaFoldDB" id="A0A9J7L236"/>
<dbReference type="GO" id="GO:0005771">
    <property type="term" value="C:multivesicular body"/>
    <property type="evidence" value="ECO:0007669"/>
    <property type="project" value="UniProtKB-SubCell"/>
</dbReference>
<dbReference type="GO" id="GO:0031902">
    <property type="term" value="C:late endosome membrane"/>
    <property type="evidence" value="ECO:0007669"/>
    <property type="project" value="UniProtKB-SubCell"/>
</dbReference>
<dbReference type="RefSeq" id="XP_035674528.1">
    <property type="nucleotide sequence ID" value="XM_035818635.1"/>
</dbReference>
<keyword evidence="10" id="KW-1003">Cell membrane</keyword>
<dbReference type="GO" id="GO:0005765">
    <property type="term" value="C:lysosomal membrane"/>
    <property type="evidence" value="ECO:0007669"/>
    <property type="project" value="UniProtKB-SubCell"/>
</dbReference>
<feature type="transmembrane region" description="Helical" evidence="23">
    <location>
        <begin position="63"/>
        <end position="85"/>
    </location>
</feature>
<evidence type="ECO:0000256" key="12">
    <source>
        <dbReference type="ARBA" id="ARBA00022692"/>
    </source>
</evidence>
<dbReference type="GO" id="GO:0009986">
    <property type="term" value="C:cell surface"/>
    <property type="evidence" value="ECO:0007669"/>
    <property type="project" value="UniProtKB-SubCell"/>
</dbReference>
<organism evidence="24 28">
    <name type="scientific">Branchiostoma floridae</name>
    <name type="common">Florida lancelet</name>
    <name type="synonym">Amphioxus</name>
    <dbReference type="NCBI Taxonomy" id="7739"/>
    <lineage>
        <taxon>Eukaryota</taxon>
        <taxon>Metazoa</taxon>
        <taxon>Chordata</taxon>
        <taxon>Cephalochordata</taxon>
        <taxon>Leptocardii</taxon>
        <taxon>Amphioxiformes</taxon>
        <taxon>Branchiostomatidae</taxon>
        <taxon>Branchiostoma</taxon>
    </lineage>
</organism>
<evidence type="ECO:0000256" key="2">
    <source>
        <dbReference type="ARBA" id="ARBA00004155"/>
    </source>
</evidence>
<dbReference type="GeneID" id="118414543"/>
<evidence type="ECO:0000256" key="20">
    <source>
        <dbReference type="ARBA" id="ARBA00023288"/>
    </source>
</evidence>
<evidence type="ECO:0000256" key="1">
    <source>
        <dbReference type="ARBA" id="ARBA00004107"/>
    </source>
</evidence>
<comment type="similarity">
    <text evidence="8 23">Belongs to the tetraspanin (TM4SF) family.</text>
</comment>
<feature type="transmembrane region" description="Helical" evidence="23">
    <location>
        <begin position="20"/>
        <end position="43"/>
    </location>
</feature>
<evidence type="ECO:0000256" key="3">
    <source>
        <dbReference type="ARBA" id="ARBA00004223"/>
    </source>
</evidence>
<gene>
    <name evidence="25 26 27 28" type="primary">LOC118414543</name>
</gene>
<evidence type="ECO:0000313" key="24">
    <source>
        <dbReference type="Proteomes" id="UP000001554"/>
    </source>
</evidence>
<comment type="subunit">
    <text evidence="22">Interacts with TIMP1 and ITGB1 and recruits TIMP1 to ITGB1. Interacts with CD9. Identified in a complex with CD9 and ITGB3. Interacts with PMEL. Interacts with KDR/VEGFR2; identified in a complex with ITGB1 and KDR/VEGFR2 and is required to recruit KDR to ITGB1 complexes. Interacts with SYT7.</text>
</comment>